<dbReference type="Gene3D" id="2.60.40.420">
    <property type="entry name" value="Cupredoxins - blue copper proteins"/>
    <property type="match status" value="1"/>
</dbReference>
<organism evidence="6 7">
    <name type="scientific">Nelumbo nucifera</name>
    <name type="common">Sacred lotus</name>
    <dbReference type="NCBI Taxonomy" id="4432"/>
    <lineage>
        <taxon>Eukaryota</taxon>
        <taxon>Viridiplantae</taxon>
        <taxon>Streptophyta</taxon>
        <taxon>Embryophyta</taxon>
        <taxon>Tracheophyta</taxon>
        <taxon>Spermatophyta</taxon>
        <taxon>Magnoliopsida</taxon>
        <taxon>Proteales</taxon>
        <taxon>Nelumbonaceae</taxon>
        <taxon>Nelumbo</taxon>
    </lineage>
</organism>
<dbReference type="InterPro" id="IPR039391">
    <property type="entry name" value="Phytocyanin-like"/>
</dbReference>
<dbReference type="Proteomes" id="UP000189703">
    <property type="component" value="Unplaced"/>
</dbReference>
<feature type="domain" description="Phytocyanin" evidence="5">
    <location>
        <begin position="34"/>
        <end position="129"/>
    </location>
</feature>
<keyword evidence="6" id="KW-1185">Reference proteome</keyword>
<name>A0A1U7YQE7_NELNU</name>
<dbReference type="InterPro" id="IPR028871">
    <property type="entry name" value="BlueCu_1_BS"/>
</dbReference>
<keyword evidence="1" id="KW-0479">Metal-binding</keyword>
<evidence type="ECO:0000256" key="1">
    <source>
        <dbReference type="ARBA" id="ARBA00022723"/>
    </source>
</evidence>
<dbReference type="Pfam" id="PF02298">
    <property type="entry name" value="Cu_bind_like"/>
    <property type="match status" value="1"/>
</dbReference>
<reference evidence="7" key="1">
    <citation type="submission" date="2025-08" db="UniProtKB">
        <authorList>
            <consortium name="RefSeq"/>
        </authorList>
    </citation>
    <scope>IDENTIFICATION</scope>
</reference>
<gene>
    <name evidence="7" type="primary">LOC104585812</name>
</gene>
<dbReference type="GO" id="GO:0046872">
    <property type="term" value="F:metal ion binding"/>
    <property type="evidence" value="ECO:0007669"/>
    <property type="project" value="UniProtKB-KW"/>
</dbReference>
<dbReference type="STRING" id="4432.A0A1U7YQE7"/>
<keyword evidence="3" id="KW-1015">Disulfide bond</keyword>
<dbReference type="OMA" id="CEVPRNA"/>
<evidence type="ECO:0000313" key="7">
    <source>
        <dbReference type="RefSeq" id="XP_010241114.1"/>
    </source>
</evidence>
<sequence length="129" mass="13742">MAAQGRGSATQAATTAASLLLLCLLVQLDTTSATSYVVGDDAGWTYNVQNWPDGKTFKAGDTLVFSYDPMLHNVVEVDNNGYYSCMPAVGSTIYTSGNDQITLSEGPHYFICGFPGHCEAAMRIAVNAF</sequence>
<dbReference type="FunFam" id="2.60.40.420:FF:000013">
    <property type="entry name" value="basic blue protein-like"/>
    <property type="match status" value="1"/>
</dbReference>
<dbReference type="eggNOG" id="ENOG502SQRV">
    <property type="taxonomic scope" value="Eukaryota"/>
</dbReference>
<dbReference type="PROSITE" id="PS51485">
    <property type="entry name" value="PHYTOCYANIN"/>
    <property type="match status" value="1"/>
</dbReference>
<evidence type="ECO:0000256" key="3">
    <source>
        <dbReference type="ARBA" id="ARBA00023157"/>
    </source>
</evidence>
<dbReference type="InterPro" id="IPR041844">
    <property type="entry name" value="Plantacyanin"/>
</dbReference>
<evidence type="ECO:0000256" key="4">
    <source>
        <dbReference type="ARBA" id="ARBA00082491"/>
    </source>
</evidence>
<keyword evidence="2" id="KW-0186">Copper</keyword>
<dbReference type="SUPFAM" id="SSF49503">
    <property type="entry name" value="Cupredoxins"/>
    <property type="match status" value="1"/>
</dbReference>
<evidence type="ECO:0000259" key="5">
    <source>
        <dbReference type="PROSITE" id="PS51485"/>
    </source>
</evidence>
<protein>
    <recommendedName>
        <fullName evidence="4">Plantacyanin</fullName>
    </recommendedName>
</protein>
<evidence type="ECO:0000313" key="6">
    <source>
        <dbReference type="Proteomes" id="UP000189703"/>
    </source>
</evidence>
<dbReference type="OrthoDB" id="1934652at2759"/>
<accession>A0A1U7YQE7</accession>
<dbReference type="GO" id="GO:0009055">
    <property type="term" value="F:electron transfer activity"/>
    <property type="evidence" value="ECO:0007669"/>
    <property type="project" value="InterPro"/>
</dbReference>
<dbReference type="GeneID" id="104585812"/>
<dbReference type="PANTHER" id="PTHR33021">
    <property type="entry name" value="BLUE COPPER PROTEIN"/>
    <property type="match status" value="1"/>
</dbReference>
<dbReference type="GO" id="GO:0005886">
    <property type="term" value="C:plasma membrane"/>
    <property type="evidence" value="ECO:0000318"/>
    <property type="project" value="GO_Central"/>
</dbReference>
<dbReference type="AlphaFoldDB" id="A0A1U7YQE7"/>
<dbReference type="KEGG" id="nnu:104585812"/>
<dbReference type="InterPro" id="IPR008972">
    <property type="entry name" value="Cupredoxin"/>
</dbReference>
<dbReference type="RefSeq" id="XP_010241114.1">
    <property type="nucleotide sequence ID" value="XM_010242812.1"/>
</dbReference>
<evidence type="ECO:0000256" key="2">
    <source>
        <dbReference type="ARBA" id="ARBA00023008"/>
    </source>
</evidence>
<dbReference type="InterPro" id="IPR003245">
    <property type="entry name" value="Phytocyanin_dom"/>
</dbReference>
<dbReference type="PANTHER" id="PTHR33021:SF341">
    <property type="entry name" value="BASIC BLUE PROTEIN-LIKE"/>
    <property type="match status" value="1"/>
</dbReference>
<dbReference type="CDD" id="cd11013">
    <property type="entry name" value="Plantacyanin"/>
    <property type="match status" value="1"/>
</dbReference>
<proteinExistence type="predicted"/>
<dbReference type="PROSITE" id="PS00196">
    <property type="entry name" value="COPPER_BLUE"/>
    <property type="match status" value="1"/>
</dbReference>